<dbReference type="AlphaFoldDB" id="F9YVH5"/>
<proteinExistence type="predicted"/>
<gene>
    <name evidence="1" type="ordered locus">Ccan_22940</name>
</gene>
<dbReference type="KEGG" id="ccm:Ccan_22940"/>
<accession>F9YVH5</accession>
<protein>
    <submittedName>
        <fullName evidence="1">Uncharacterized protein</fullName>
    </submittedName>
</protein>
<dbReference type="EMBL" id="CP002113">
    <property type="protein sequence ID" value="AEK24409.1"/>
    <property type="molecule type" value="Genomic_DNA"/>
</dbReference>
<organism evidence="1 2">
    <name type="scientific">Capnocytophaga canimorsus (strain 5)</name>
    <dbReference type="NCBI Taxonomy" id="860228"/>
    <lineage>
        <taxon>Bacteria</taxon>
        <taxon>Pseudomonadati</taxon>
        <taxon>Bacteroidota</taxon>
        <taxon>Flavobacteriia</taxon>
        <taxon>Flavobacteriales</taxon>
        <taxon>Flavobacteriaceae</taxon>
        <taxon>Capnocytophaga</taxon>
    </lineage>
</organism>
<dbReference type="Proteomes" id="UP000008895">
    <property type="component" value="Chromosome"/>
</dbReference>
<evidence type="ECO:0000313" key="2">
    <source>
        <dbReference type="Proteomes" id="UP000008895"/>
    </source>
</evidence>
<evidence type="ECO:0000313" key="1">
    <source>
        <dbReference type="EMBL" id="AEK24409.1"/>
    </source>
</evidence>
<reference evidence="1 2" key="1">
    <citation type="journal article" date="2011" name="J. Bacteriol.">
        <title>Complete genome sequence of the dog commensal and human pathogen Capnocytophaga canimorsus strain 5.</title>
        <authorList>
            <person name="Manfredi P."/>
            <person name="Pagni M."/>
            <person name="Cornelis G.R."/>
        </authorList>
    </citation>
    <scope>NUCLEOTIDE SEQUENCE [LARGE SCALE GENOMIC DNA]</scope>
    <source>
        <strain evidence="2">5</strain>
    </source>
</reference>
<sequence>MFFYRDTNININIDNANNRKIKRGSLIIGLAMFDIFSKNKENALILSVLKFKN</sequence>
<keyword evidence="2" id="KW-1185">Reference proteome</keyword>
<name>F9YVH5_CAPCC</name>
<dbReference type="HOGENOM" id="CLU_3059708_0_0_10"/>